<dbReference type="HOGENOM" id="CLU_900935_0_0_1"/>
<evidence type="ECO:0000313" key="3">
    <source>
        <dbReference type="EnsemblMetazoa" id="CapteP202385"/>
    </source>
</evidence>
<accession>R7TC37</accession>
<organism evidence="2">
    <name type="scientific">Capitella teleta</name>
    <name type="common">Polychaete worm</name>
    <dbReference type="NCBI Taxonomy" id="283909"/>
    <lineage>
        <taxon>Eukaryota</taxon>
        <taxon>Metazoa</taxon>
        <taxon>Spiralia</taxon>
        <taxon>Lophotrochozoa</taxon>
        <taxon>Annelida</taxon>
        <taxon>Polychaeta</taxon>
        <taxon>Sedentaria</taxon>
        <taxon>Scolecida</taxon>
        <taxon>Capitellidae</taxon>
        <taxon>Capitella</taxon>
    </lineage>
</organism>
<feature type="region of interest" description="Disordered" evidence="1">
    <location>
        <begin position="1"/>
        <end position="28"/>
    </location>
</feature>
<name>R7TC37_CAPTE</name>
<dbReference type="EnsemblMetazoa" id="CapteT202385">
    <property type="protein sequence ID" value="CapteP202385"/>
    <property type="gene ID" value="CapteG202385"/>
</dbReference>
<dbReference type="AlphaFoldDB" id="R7TC37"/>
<keyword evidence="4" id="KW-1185">Reference proteome</keyword>
<dbReference type="EMBL" id="AMQN01013895">
    <property type="status" value="NOT_ANNOTATED_CDS"/>
    <property type="molecule type" value="Genomic_DNA"/>
</dbReference>
<protein>
    <submittedName>
        <fullName evidence="2 3">Uncharacterized protein</fullName>
    </submittedName>
</protein>
<dbReference type="Proteomes" id="UP000014760">
    <property type="component" value="Unassembled WGS sequence"/>
</dbReference>
<proteinExistence type="predicted"/>
<reference evidence="4" key="1">
    <citation type="submission" date="2012-12" db="EMBL/GenBank/DDBJ databases">
        <authorList>
            <person name="Hellsten U."/>
            <person name="Grimwood J."/>
            <person name="Chapman J.A."/>
            <person name="Shapiro H."/>
            <person name="Aerts A."/>
            <person name="Otillar R.P."/>
            <person name="Terry A.Y."/>
            <person name="Boore J.L."/>
            <person name="Simakov O."/>
            <person name="Marletaz F."/>
            <person name="Cho S.-J."/>
            <person name="Edsinger-Gonzales E."/>
            <person name="Havlak P."/>
            <person name="Kuo D.-H."/>
            <person name="Larsson T."/>
            <person name="Lv J."/>
            <person name="Arendt D."/>
            <person name="Savage R."/>
            <person name="Osoegawa K."/>
            <person name="de Jong P."/>
            <person name="Lindberg D.R."/>
            <person name="Seaver E.C."/>
            <person name="Weisblat D.A."/>
            <person name="Putnam N.H."/>
            <person name="Grigoriev I.V."/>
            <person name="Rokhsar D.S."/>
        </authorList>
    </citation>
    <scope>NUCLEOTIDE SEQUENCE</scope>
    <source>
        <strain evidence="4">I ESC-2004</strain>
    </source>
</reference>
<evidence type="ECO:0000313" key="4">
    <source>
        <dbReference type="Proteomes" id="UP000014760"/>
    </source>
</evidence>
<reference evidence="2 4" key="2">
    <citation type="journal article" date="2013" name="Nature">
        <title>Insights into bilaterian evolution from three spiralian genomes.</title>
        <authorList>
            <person name="Simakov O."/>
            <person name="Marletaz F."/>
            <person name="Cho S.J."/>
            <person name="Edsinger-Gonzales E."/>
            <person name="Havlak P."/>
            <person name="Hellsten U."/>
            <person name="Kuo D.H."/>
            <person name="Larsson T."/>
            <person name="Lv J."/>
            <person name="Arendt D."/>
            <person name="Savage R."/>
            <person name="Osoegawa K."/>
            <person name="de Jong P."/>
            <person name="Grimwood J."/>
            <person name="Chapman J.A."/>
            <person name="Shapiro H."/>
            <person name="Aerts A."/>
            <person name="Otillar R.P."/>
            <person name="Terry A.Y."/>
            <person name="Boore J.L."/>
            <person name="Grigoriev I.V."/>
            <person name="Lindberg D.R."/>
            <person name="Seaver E.C."/>
            <person name="Weisblat D.A."/>
            <person name="Putnam N.H."/>
            <person name="Rokhsar D.S."/>
        </authorList>
    </citation>
    <scope>NUCLEOTIDE SEQUENCE</scope>
    <source>
        <strain evidence="2 4">I ESC-2004</strain>
    </source>
</reference>
<gene>
    <name evidence="2" type="ORF">CAPTEDRAFT_202385</name>
</gene>
<dbReference type="EMBL" id="KB310579">
    <property type="protein sequence ID" value="ELT91269.1"/>
    <property type="molecule type" value="Genomic_DNA"/>
</dbReference>
<evidence type="ECO:0000256" key="1">
    <source>
        <dbReference type="SAM" id="MobiDB-lite"/>
    </source>
</evidence>
<reference evidence="3" key="3">
    <citation type="submission" date="2015-06" db="UniProtKB">
        <authorList>
            <consortium name="EnsemblMetazoa"/>
        </authorList>
    </citation>
    <scope>IDENTIFICATION</scope>
</reference>
<sequence>MPPIRNTSHRLRRLLPKPARPVSAPPPLGRPIPGDLSLYVARLPFSVHPQVPVFAEGPIKAAVTKAMADIVAAVRVATADAAATAVTEAAAAAVVARAAVLAADSTAATARTAAASALAAATNAESAAAAAMDAAYTADAIAAAVGPVPVPANPNPNPGRSSGKITNRMLSWKEIRRCLSGHKTTKRERRVLDDTNVFVWLVEKKDAPMLLNRKLFDDTVWEWAQTIMGVLVTTTTQQLLQSADGDEGAVAAAGEQNMLLLGIISAGINMSPMTARSKKKSQTQRRRARTRYFYQGKQLCVTTFGFLYK</sequence>
<evidence type="ECO:0000313" key="2">
    <source>
        <dbReference type="EMBL" id="ELT91269.1"/>
    </source>
</evidence>